<dbReference type="RefSeq" id="WP_022429995.1">
    <property type="nucleotide sequence ID" value="NZ_FR899226.1"/>
</dbReference>
<evidence type="ECO:0000256" key="1">
    <source>
        <dbReference type="SAM" id="SignalP"/>
    </source>
</evidence>
<dbReference type="EMBL" id="CBIT010000058">
    <property type="protein sequence ID" value="CDE30607.1"/>
    <property type="molecule type" value="Genomic_DNA"/>
</dbReference>
<feature type="chain" id="PRO_5004446277" evidence="1">
    <location>
        <begin position="20"/>
        <end position="169"/>
    </location>
</feature>
<name>R7GXD3_9BACT</name>
<proteinExistence type="predicted"/>
<dbReference type="Proteomes" id="UP000018072">
    <property type="component" value="Unassembled WGS sequence"/>
</dbReference>
<dbReference type="STRING" id="1263103.BN741_00747"/>
<organism evidence="2">
    <name type="scientific">Leyella stercorea CAG:629</name>
    <dbReference type="NCBI Taxonomy" id="1263103"/>
    <lineage>
        <taxon>Bacteria</taxon>
        <taxon>Pseudomonadati</taxon>
        <taxon>Bacteroidota</taxon>
        <taxon>Bacteroidia</taxon>
        <taxon>Bacteroidales</taxon>
        <taxon>Prevotellaceae</taxon>
        <taxon>Leyella</taxon>
    </lineage>
</organism>
<reference evidence="2" key="1">
    <citation type="submission" date="2012-11" db="EMBL/GenBank/DDBJ databases">
        <title>Dependencies among metagenomic species, viruses, plasmids and units of genetic variation.</title>
        <authorList>
            <person name="Nielsen H.B."/>
            <person name="Almeida M."/>
            <person name="Juncker A.S."/>
            <person name="Rasmussen S."/>
            <person name="Li J."/>
            <person name="Sunagawa S."/>
            <person name="Plichta D."/>
            <person name="Gautier L."/>
            <person name="Le Chatelier E."/>
            <person name="Peletier E."/>
            <person name="Bonde I."/>
            <person name="Nielsen T."/>
            <person name="Manichanh C."/>
            <person name="Arumugam M."/>
            <person name="Batto J."/>
            <person name="Santos M.B.Q.D."/>
            <person name="Blom N."/>
            <person name="Borruel N."/>
            <person name="Burgdorf K.S."/>
            <person name="Boumezbeur F."/>
            <person name="Casellas F."/>
            <person name="Dore J."/>
            <person name="Guarner F."/>
            <person name="Hansen T."/>
            <person name="Hildebrand F."/>
            <person name="Kaas R.S."/>
            <person name="Kennedy S."/>
            <person name="Kristiansen K."/>
            <person name="Kultima J.R."/>
            <person name="Leonard P."/>
            <person name="Levenez F."/>
            <person name="Lund O."/>
            <person name="Moumen B."/>
            <person name="Le Paslier D."/>
            <person name="Pons N."/>
            <person name="Pedersen O."/>
            <person name="Prifti E."/>
            <person name="Qin J."/>
            <person name="Raes J."/>
            <person name="Tap J."/>
            <person name="Tims S."/>
            <person name="Ussery D.W."/>
            <person name="Yamada T."/>
            <person name="MetaHit consortium"/>
            <person name="Renault P."/>
            <person name="Sicheritz-Ponten T."/>
            <person name="Bork P."/>
            <person name="Wang J."/>
            <person name="Brunak S."/>
            <person name="Ehrlich S.D."/>
        </authorList>
    </citation>
    <scope>NUCLEOTIDE SEQUENCE [LARGE SCALE GENOMIC DNA]</scope>
</reference>
<comment type="caution">
    <text evidence="2">The sequence shown here is derived from an EMBL/GenBank/DDBJ whole genome shotgun (WGS) entry which is preliminary data.</text>
</comment>
<protein>
    <submittedName>
        <fullName evidence="2">Uncharacterized protein</fullName>
    </submittedName>
</protein>
<gene>
    <name evidence="2" type="ORF">BN741_00747</name>
</gene>
<feature type="signal peptide" evidence="1">
    <location>
        <begin position="1"/>
        <end position="19"/>
    </location>
</feature>
<dbReference type="AlphaFoldDB" id="R7GXD3"/>
<sequence length="169" mass="19199">MKRLLFIAICFCMALSVSAGKKKDFVDYSYELTYVKDVPASTVGFTVFKVWSYGKKKELLTKDICMRNAVHGLLFKGLAANYSGKQGNVPPLCPEGYQAHKEYFDRFFNSGEYRQYIQLTSRGAQSAGDVIKGKKEWQVGLLVQVNLKELRKRMEKDGIIEGARSIFSR</sequence>
<keyword evidence="1" id="KW-0732">Signal</keyword>
<evidence type="ECO:0000313" key="2">
    <source>
        <dbReference type="EMBL" id="CDE30607.1"/>
    </source>
</evidence>
<accession>R7GXD3</accession>